<reference evidence="1 2" key="1">
    <citation type="journal article" date="2016" name="Nat. Commun.">
        <title>Thousands of microbial genomes shed light on interconnected biogeochemical processes in an aquifer system.</title>
        <authorList>
            <person name="Anantharaman K."/>
            <person name="Brown C.T."/>
            <person name="Hug L.A."/>
            <person name="Sharon I."/>
            <person name="Castelle C.J."/>
            <person name="Probst A.J."/>
            <person name="Thomas B.C."/>
            <person name="Singh A."/>
            <person name="Wilkins M.J."/>
            <person name="Karaoz U."/>
            <person name="Brodie E.L."/>
            <person name="Williams K.H."/>
            <person name="Hubbard S.S."/>
            <person name="Banfield J.F."/>
        </authorList>
    </citation>
    <scope>NUCLEOTIDE SEQUENCE [LARGE SCALE GENOMIC DNA]</scope>
</reference>
<dbReference type="Proteomes" id="UP000176603">
    <property type="component" value="Unassembled WGS sequence"/>
</dbReference>
<sequence length="138" mass="16047">MAVHNYVHGFVRKDRTILEQDLGLFTMLSRLWEQKVPTFGIWVKRLHDNFEHPVARVRARDPVLVHVPQVPDGDGPAAVGRHAILSFDVHRCFRCFQRHFREEVPVVELADVERFHTSRGENVARRIADRNPEHGRDG</sequence>
<evidence type="ECO:0000313" key="1">
    <source>
        <dbReference type="EMBL" id="OGL79641.1"/>
    </source>
</evidence>
<name>A0A1F7UMX3_9BACT</name>
<gene>
    <name evidence="1" type="ORF">A3E39_00775</name>
</gene>
<evidence type="ECO:0000313" key="2">
    <source>
        <dbReference type="Proteomes" id="UP000176603"/>
    </source>
</evidence>
<dbReference type="AlphaFoldDB" id="A0A1F7UMX3"/>
<protein>
    <submittedName>
        <fullName evidence="1">Uncharacterized protein</fullName>
    </submittedName>
</protein>
<accession>A0A1F7UMX3</accession>
<organism evidence="1 2">
    <name type="scientific">Candidatus Uhrbacteria bacterium RIFCSPHIGHO2_12_FULL_60_25</name>
    <dbReference type="NCBI Taxonomy" id="1802399"/>
    <lineage>
        <taxon>Bacteria</taxon>
        <taxon>Candidatus Uhriibacteriota</taxon>
    </lineage>
</organism>
<dbReference type="EMBL" id="MGEH01000004">
    <property type="protein sequence ID" value="OGL79641.1"/>
    <property type="molecule type" value="Genomic_DNA"/>
</dbReference>
<comment type="caution">
    <text evidence="1">The sequence shown here is derived from an EMBL/GenBank/DDBJ whole genome shotgun (WGS) entry which is preliminary data.</text>
</comment>
<proteinExistence type="predicted"/>